<dbReference type="Proteomes" id="UP000624244">
    <property type="component" value="Unassembled WGS sequence"/>
</dbReference>
<dbReference type="OMA" id="TGNKVDP"/>
<dbReference type="EMBL" id="WNKQ01000014">
    <property type="protein sequence ID" value="KAF5846966.1"/>
    <property type="molecule type" value="Genomic_DNA"/>
</dbReference>
<reference evidence="1" key="1">
    <citation type="submission" date="2019-11" db="EMBL/GenBank/DDBJ databases">
        <title>Bipolaris sorokiniana Genome sequencing.</title>
        <authorList>
            <person name="Wang H."/>
        </authorList>
    </citation>
    <scope>NUCLEOTIDE SEQUENCE</scope>
</reference>
<proteinExistence type="predicted"/>
<protein>
    <submittedName>
        <fullName evidence="1">Uncharacterized protein</fullName>
    </submittedName>
</protein>
<name>A0A8H5ZCT5_COCSA</name>
<organism evidence="1 2">
    <name type="scientific">Cochliobolus sativus</name>
    <name type="common">Common root rot and spot blotch fungus</name>
    <name type="synonym">Bipolaris sorokiniana</name>
    <dbReference type="NCBI Taxonomy" id="45130"/>
    <lineage>
        <taxon>Eukaryota</taxon>
        <taxon>Fungi</taxon>
        <taxon>Dikarya</taxon>
        <taxon>Ascomycota</taxon>
        <taxon>Pezizomycotina</taxon>
        <taxon>Dothideomycetes</taxon>
        <taxon>Pleosporomycetidae</taxon>
        <taxon>Pleosporales</taxon>
        <taxon>Pleosporineae</taxon>
        <taxon>Pleosporaceae</taxon>
        <taxon>Bipolaris</taxon>
    </lineage>
</organism>
<comment type="caution">
    <text evidence="1">The sequence shown here is derived from an EMBL/GenBank/DDBJ whole genome shotgun (WGS) entry which is preliminary data.</text>
</comment>
<dbReference type="AlphaFoldDB" id="A0A8H5ZCT5"/>
<evidence type="ECO:0000313" key="2">
    <source>
        <dbReference type="Proteomes" id="UP000624244"/>
    </source>
</evidence>
<sequence length="69" mass="7079">MSSNPNQGGGNAAGSDYLDKAFNAVAGKFGGAQGKKIAANKGMSEKITDGMRKAYEKATGKKVDPKISN</sequence>
<gene>
    <name evidence="1" type="ORF">GGP41_003279</name>
</gene>
<evidence type="ECO:0000313" key="1">
    <source>
        <dbReference type="EMBL" id="KAF5846966.1"/>
    </source>
</evidence>
<accession>A0A8H5ZCT5</accession>